<dbReference type="Proteomes" id="UP000295157">
    <property type="component" value="Unassembled WGS sequence"/>
</dbReference>
<accession>A0A4R4NRT8</accession>
<dbReference type="EMBL" id="SMJZ01000007">
    <property type="protein sequence ID" value="TDC10673.1"/>
    <property type="molecule type" value="Genomic_DNA"/>
</dbReference>
<dbReference type="InterPro" id="IPR016047">
    <property type="entry name" value="M23ase_b-sheet_dom"/>
</dbReference>
<protein>
    <recommendedName>
        <fullName evidence="2">M23ase beta-sheet core domain-containing protein</fullName>
    </recommendedName>
</protein>
<sequence length="203" mass="21462">MQAGIPITREIPGRGDRVTGRSAGRCPSGCLLSGQIPRGPRCLPLGSVHPSRAEGHARTVHLGVDLFVPAGEPVFAPLDGTVHGVAYRPDPYGYGGVVLLEHDTDDGEPFWLLIGHLGQEIESSLTPCACANYPTPTVAPQGQYGDDGPRYATDVGGAACSSEWIWSKTGPPSVLRLKRQRASWSWPARMGCCCPGTALTTTC</sequence>
<keyword evidence="4" id="KW-1185">Reference proteome</keyword>
<name>A0A4R4NRT8_9ACTN</name>
<comment type="caution">
    <text evidence="3">The sequence shown here is derived from an EMBL/GenBank/DDBJ whole genome shotgun (WGS) entry which is preliminary data.</text>
</comment>
<reference evidence="3 4" key="1">
    <citation type="submission" date="2019-02" db="EMBL/GenBank/DDBJ databases">
        <title>Draft genome sequences of novel Actinobacteria.</title>
        <authorList>
            <person name="Sahin N."/>
            <person name="Ay H."/>
            <person name="Saygin H."/>
        </authorList>
    </citation>
    <scope>NUCLEOTIDE SEQUENCE [LARGE SCALE GENOMIC DNA]</scope>
    <source>
        <strain evidence="3 4">KC201</strain>
    </source>
</reference>
<evidence type="ECO:0000259" key="2">
    <source>
        <dbReference type="Pfam" id="PF01551"/>
    </source>
</evidence>
<dbReference type="CDD" id="cd12797">
    <property type="entry name" value="M23_peptidase"/>
    <property type="match status" value="1"/>
</dbReference>
<dbReference type="SUPFAM" id="SSF51261">
    <property type="entry name" value="Duplicated hybrid motif"/>
    <property type="match status" value="1"/>
</dbReference>
<feature type="region of interest" description="Disordered" evidence="1">
    <location>
        <begin position="1"/>
        <end position="22"/>
    </location>
</feature>
<feature type="domain" description="M23ase beta-sheet core" evidence="2">
    <location>
        <begin position="60"/>
        <end position="117"/>
    </location>
</feature>
<organism evidence="3 4">
    <name type="scientific">Nonomuraea longispora</name>
    <dbReference type="NCBI Taxonomy" id="1848320"/>
    <lineage>
        <taxon>Bacteria</taxon>
        <taxon>Bacillati</taxon>
        <taxon>Actinomycetota</taxon>
        <taxon>Actinomycetes</taxon>
        <taxon>Streptosporangiales</taxon>
        <taxon>Streptosporangiaceae</taxon>
        <taxon>Nonomuraea</taxon>
    </lineage>
</organism>
<dbReference type="Gene3D" id="2.70.70.10">
    <property type="entry name" value="Glucose Permease (Domain IIA)"/>
    <property type="match status" value="1"/>
</dbReference>
<proteinExistence type="predicted"/>
<evidence type="ECO:0000256" key="1">
    <source>
        <dbReference type="SAM" id="MobiDB-lite"/>
    </source>
</evidence>
<dbReference type="InterPro" id="IPR011055">
    <property type="entry name" value="Dup_hybrid_motif"/>
</dbReference>
<gene>
    <name evidence="3" type="ORF">E1267_03765</name>
</gene>
<evidence type="ECO:0000313" key="3">
    <source>
        <dbReference type="EMBL" id="TDC10673.1"/>
    </source>
</evidence>
<dbReference type="OrthoDB" id="4510254at2"/>
<evidence type="ECO:0000313" key="4">
    <source>
        <dbReference type="Proteomes" id="UP000295157"/>
    </source>
</evidence>
<dbReference type="AlphaFoldDB" id="A0A4R4NRT8"/>
<dbReference type="Pfam" id="PF01551">
    <property type="entry name" value="Peptidase_M23"/>
    <property type="match status" value="1"/>
</dbReference>